<reference evidence="1 2" key="1">
    <citation type="submission" date="2011-11" db="EMBL/GenBank/DDBJ databases">
        <title>The Genome Sequence of Fusarium oxysporum PHW815.</title>
        <authorList>
            <consortium name="The Broad Institute Genome Sequencing Platform"/>
            <person name="Ma L.-J."/>
            <person name="Gale L.R."/>
            <person name="Schwartz D.C."/>
            <person name="Zhou S."/>
            <person name="Corby-Kistler H."/>
            <person name="Young S.K."/>
            <person name="Zeng Q."/>
            <person name="Gargeya S."/>
            <person name="Fitzgerald M."/>
            <person name="Haas B."/>
            <person name="Abouelleil A."/>
            <person name="Alvarado L."/>
            <person name="Arachchi H.M."/>
            <person name="Berlin A."/>
            <person name="Brown A."/>
            <person name="Chapman S.B."/>
            <person name="Chen Z."/>
            <person name="Dunbar C."/>
            <person name="Freedman E."/>
            <person name="Gearin G."/>
            <person name="Goldberg J."/>
            <person name="Griggs A."/>
            <person name="Gujja S."/>
            <person name="Heiman D."/>
            <person name="Howarth C."/>
            <person name="Larson L."/>
            <person name="Lui A."/>
            <person name="MacDonald P.J.P."/>
            <person name="Montmayeur A."/>
            <person name="Murphy C."/>
            <person name="Neiman D."/>
            <person name="Pearson M."/>
            <person name="Priest M."/>
            <person name="Roberts A."/>
            <person name="Saif S."/>
            <person name="Shea T."/>
            <person name="Shenoy N."/>
            <person name="Sisk P."/>
            <person name="Stolte C."/>
            <person name="Sykes S."/>
            <person name="Wortman J."/>
            <person name="Nusbaum C."/>
            <person name="Birren B."/>
        </authorList>
    </citation>
    <scope>NUCLEOTIDE SEQUENCE [LARGE SCALE GENOMIC DNA]</scope>
    <source>
        <strain evidence="1 2">54005</strain>
    </source>
</reference>
<proteinExistence type="predicted"/>
<evidence type="ECO:0000313" key="1">
    <source>
        <dbReference type="EMBL" id="EXK75947.1"/>
    </source>
</evidence>
<dbReference type="Proteomes" id="UP000030663">
    <property type="component" value="Unassembled WGS sequence"/>
</dbReference>
<protein>
    <submittedName>
        <fullName evidence="1">Uncharacterized protein</fullName>
    </submittedName>
</protein>
<dbReference type="AlphaFoldDB" id="X0BZI4"/>
<accession>X0BZI4</accession>
<dbReference type="EMBL" id="KI979692">
    <property type="protein sequence ID" value="EXK75947.1"/>
    <property type="molecule type" value="Genomic_DNA"/>
</dbReference>
<evidence type="ECO:0000313" key="2">
    <source>
        <dbReference type="Proteomes" id="UP000030663"/>
    </source>
</evidence>
<gene>
    <name evidence="1" type="ORF">FOQG_19293</name>
</gene>
<organism evidence="1 2">
    <name type="scientific">Fusarium oxysporum f. sp. raphani 54005</name>
    <dbReference type="NCBI Taxonomy" id="1089458"/>
    <lineage>
        <taxon>Eukaryota</taxon>
        <taxon>Fungi</taxon>
        <taxon>Dikarya</taxon>
        <taxon>Ascomycota</taxon>
        <taxon>Pezizomycotina</taxon>
        <taxon>Sordariomycetes</taxon>
        <taxon>Hypocreomycetidae</taxon>
        <taxon>Hypocreales</taxon>
        <taxon>Nectriaceae</taxon>
        <taxon>Fusarium</taxon>
        <taxon>Fusarium oxysporum species complex</taxon>
    </lineage>
</organism>
<sequence length="176" mass="19208">MACPARSHFITQSVGSSASSRDRRFVGLQAFMTRDFRQQNILPAKSERDFRVMLKRTSFPERPDACMEVAEVESDQGGGGLTIGGIIGAVLVWRLYIKPKRSQTSTSIHVDDVDPGQSSDKDAASRGIALPSTHTVRSIAAITLTQAFNIIRIAYIPGVIKRANPKSLFSSAADER</sequence>
<keyword evidence="2" id="KW-1185">Reference proteome</keyword>
<feature type="non-terminal residue" evidence="1">
    <location>
        <position position="176"/>
    </location>
</feature>
<dbReference type="HOGENOM" id="CLU_1528743_0_0_1"/>
<name>X0BZI4_FUSOX</name>